<dbReference type="AlphaFoldDB" id="A0A085MFG3"/>
<reference evidence="1 2" key="1">
    <citation type="journal article" date="2014" name="Nat. Genet.">
        <title>Genome and transcriptome of the porcine whipworm Trichuris suis.</title>
        <authorList>
            <person name="Jex A.R."/>
            <person name="Nejsum P."/>
            <person name="Schwarz E.M."/>
            <person name="Hu L."/>
            <person name="Young N.D."/>
            <person name="Hall R.S."/>
            <person name="Korhonen P.K."/>
            <person name="Liao S."/>
            <person name="Thamsborg S."/>
            <person name="Xia J."/>
            <person name="Xu P."/>
            <person name="Wang S."/>
            <person name="Scheerlinck J.P."/>
            <person name="Hofmann A."/>
            <person name="Sternberg P.W."/>
            <person name="Wang J."/>
            <person name="Gasser R.B."/>
        </authorList>
    </citation>
    <scope>NUCLEOTIDE SEQUENCE [LARGE SCALE GENOMIC DNA]</scope>
    <source>
        <strain evidence="1">DCEP-RM93M</strain>
    </source>
</reference>
<proteinExistence type="predicted"/>
<sequence length="102" mass="11277">MFTKQPLPIKCGFIPAEHLLEGIPTLKTGCLGIYDNGIPRRVQLPRCQIIRRNVKCVPGDACIVRNKNNAVASCCSITSFATSHWKYSITCGFPIQVEEIDA</sequence>
<dbReference type="Proteomes" id="UP000030764">
    <property type="component" value="Unassembled WGS sequence"/>
</dbReference>
<protein>
    <submittedName>
        <fullName evidence="1">Uncharacterized protein</fullName>
    </submittedName>
</protein>
<keyword evidence="2" id="KW-1185">Reference proteome</keyword>
<evidence type="ECO:0000313" key="1">
    <source>
        <dbReference type="EMBL" id="KFD55959.1"/>
    </source>
</evidence>
<organism evidence="1 2">
    <name type="scientific">Trichuris suis</name>
    <name type="common">pig whipworm</name>
    <dbReference type="NCBI Taxonomy" id="68888"/>
    <lineage>
        <taxon>Eukaryota</taxon>
        <taxon>Metazoa</taxon>
        <taxon>Ecdysozoa</taxon>
        <taxon>Nematoda</taxon>
        <taxon>Enoplea</taxon>
        <taxon>Dorylaimia</taxon>
        <taxon>Trichinellida</taxon>
        <taxon>Trichuridae</taxon>
        <taxon>Trichuris</taxon>
    </lineage>
</organism>
<gene>
    <name evidence="1" type="ORF">M513_03083</name>
</gene>
<accession>A0A085MFG3</accession>
<evidence type="ECO:0000313" key="2">
    <source>
        <dbReference type="Proteomes" id="UP000030764"/>
    </source>
</evidence>
<name>A0A085MFG3_9BILA</name>
<dbReference type="EMBL" id="KL363196">
    <property type="protein sequence ID" value="KFD55959.1"/>
    <property type="molecule type" value="Genomic_DNA"/>
</dbReference>